<dbReference type="CDD" id="cd06257">
    <property type="entry name" value="DnaJ"/>
    <property type="match status" value="1"/>
</dbReference>
<dbReference type="GO" id="GO:0036503">
    <property type="term" value="P:ERAD pathway"/>
    <property type="evidence" value="ECO:0007669"/>
    <property type="project" value="TreeGrafter"/>
</dbReference>
<name>A0A8H5DAD8_9AGAR</name>
<proteinExistence type="predicted"/>
<keyword evidence="3" id="KW-1133">Transmembrane helix</keyword>
<dbReference type="GO" id="GO:0051087">
    <property type="term" value="F:protein-folding chaperone binding"/>
    <property type="evidence" value="ECO:0007669"/>
    <property type="project" value="TreeGrafter"/>
</dbReference>
<dbReference type="OrthoDB" id="10250354at2759"/>
<keyword evidence="3" id="KW-0472">Membrane</keyword>
<feature type="region of interest" description="Disordered" evidence="2">
    <location>
        <begin position="409"/>
        <end position="428"/>
    </location>
</feature>
<feature type="transmembrane region" description="Helical" evidence="3">
    <location>
        <begin position="52"/>
        <end position="70"/>
    </location>
</feature>
<protein>
    <recommendedName>
        <fullName evidence="4">J domain-containing protein</fullName>
    </recommendedName>
</protein>
<evidence type="ECO:0000256" key="1">
    <source>
        <dbReference type="ARBA" id="ARBA00023186"/>
    </source>
</evidence>
<dbReference type="PANTHER" id="PTHR44360:SF1">
    <property type="entry name" value="DNAJ HOMOLOG SUBFAMILY B MEMBER 9"/>
    <property type="match status" value="1"/>
</dbReference>
<dbReference type="GO" id="GO:0051787">
    <property type="term" value="F:misfolded protein binding"/>
    <property type="evidence" value="ECO:0007669"/>
    <property type="project" value="TreeGrafter"/>
</dbReference>
<feature type="region of interest" description="Disordered" evidence="2">
    <location>
        <begin position="448"/>
        <end position="493"/>
    </location>
</feature>
<evidence type="ECO:0000259" key="4">
    <source>
        <dbReference type="PROSITE" id="PS50076"/>
    </source>
</evidence>
<dbReference type="InterPro" id="IPR001623">
    <property type="entry name" value="DnaJ_domain"/>
</dbReference>
<feature type="transmembrane region" description="Helical" evidence="3">
    <location>
        <begin position="159"/>
        <end position="180"/>
    </location>
</feature>
<keyword evidence="1" id="KW-0143">Chaperone</keyword>
<dbReference type="InterPro" id="IPR036869">
    <property type="entry name" value="J_dom_sf"/>
</dbReference>
<dbReference type="Proteomes" id="UP000559027">
    <property type="component" value="Unassembled WGS sequence"/>
</dbReference>
<reference evidence="5 6" key="1">
    <citation type="journal article" date="2020" name="ISME J.">
        <title>Uncovering the hidden diversity of litter-decomposition mechanisms in mushroom-forming fungi.</title>
        <authorList>
            <person name="Floudas D."/>
            <person name="Bentzer J."/>
            <person name="Ahren D."/>
            <person name="Johansson T."/>
            <person name="Persson P."/>
            <person name="Tunlid A."/>
        </authorList>
    </citation>
    <scope>NUCLEOTIDE SEQUENCE [LARGE SCALE GENOMIC DNA]</scope>
    <source>
        <strain evidence="5 6">CBS 146.42</strain>
    </source>
</reference>
<evidence type="ECO:0000256" key="3">
    <source>
        <dbReference type="SAM" id="Phobius"/>
    </source>
</evidence>
<feature type="compositionally biased region" description="Pro residues" evidence="2">
    <location>
        <begin position="463"/>
        <end position="479"/>
    </location>
</feature>
<dbReference type="SUPFAM" id="SSF46565">
    <property type="entry name" value="Chaperone J-domain"/>
    <property type="match status" value="1"/>
</dbReference>
<dbReference type="PROSITE" id="PS50076">
    <property type="entry name" value="DNAJ_2"/>
    <property type="match status" value="1"/>
</dbReference>
<gene>
    <name evidence="5" type="ORF">D9756_005676</name>
</gene>
<dbReference type="PRINTS" id="PR00625">
    <property type="entry name" value="JDOMAIN"/>
</dbReference>
<dbReference type="InterPro" id="IPR051948">
    <property type="entry name" value="Hsp70_co-chaperone_J-domain"/>
</dbReference>
<organism evidence="5 6">
    <name type="scientific">Leucocoprinus leucothites</name>
    <dbReference type="NCBI Taxonomy" id="201217"/>
    <lineage>
        <taxon>Eukaryota</taxon>
        <taxon>Fungi</taxon>
        <taxon>Dikarya</taxon>
        <taxon>Basidiomycota</taxon>
        <taxon>Agaricomycotina</taxon>
        <taxon>Agaricomycetes</taxon>
        <taxon>Agaricomycetidae</taxon>
        <taxon>Agaricales</taxon>
        <taxon>Agaricineae</taxon>
        <taxon>Agaricaceae</taxon>
        <taxon>Leucocoprinus</taxon>
    </lineage>
</organism>
<feature type="domain" description="J" evidence="4">
    <location>
        <begin position="79"/>
        <end position="144"/>
    </location>
</feature>
<evidence type="ECO:0000313" key="6">
    <source>
        <dbReference type="Proteomes" id="UP000559027"/>
    </source>
</evidence>
<keyword evidence="6" id="KW-1185">Reference proteome</keyword>
<dbReference type="EMBL" id="JAACJO010000008">
    <property type="protein sequence ID" value="KAF5355192.1"/>
    <property type="molecule type" value="Genomic_DNA"/>
</dbReference>
<evidence type="ECO:0000313" key="5">
    <source>
        <dbReference type="EMBL" id="KAF5355192.1"/>
    </source>
</evidence>
<keyword evidence="3" id="KW-0812">Transmembrane</keyword>
<dbReference type="PANTHER" id="PTHR44360">
    <property type="entry name" value="DNAJ HOMOLOG SUBFAMILY B MEMBER 9"/>
    <property type="match status" value="1"/>
</dbReference>
<feature type="transmembrane region" description="Helical" evidence="3">
    <location>
        <begin position="192"/>
        <end position="212"/>
    </location>
</feature>
<comment type="caution">
    <text evidence="5">The sequence shown here is derived from an EMBL/GenBank/DDBJ whole genome shotgun (WGS) entry which is preliminary data.</text>
</comment>
<dbReference type="Gene3D" id="1.10.287.110">
    <property type="entry name" value="DnaJ domain"/>
    <property type="match status" value="1"/>
</dbReference>
<feature type="transmembrane region" description="Helical" evidence="3">
    <location>
        <begin position="233"/>
        <end position="254"/>
    </location>
</feature>
<dbReference type="GO" id="GO:0005783">
    <property type="term" value="C:endoplasmic reticulum"/>
    <property type="evidence" value="ECO:0007669"/>
    <property type="project" value="TreeGrafter"/>
</dbReference>
<dbReference type="SMART" id="SM00271">
    <property type="entry name" value="DnaJ"/>
    <property type="match status" value="1"/>
</dbReference>
<dbReference type="AlphaFoldDB" id="A0A8H5DAD8"/>
<accession>A0A8H5DAD8</accession>
<dbReference type="Pfam" id="PF00226">
    <property type="entry name" value="DnaJ"/>
    <property type="match status" value="1"/>
</dbReference>
<sequence>MAFGSAWFGLIGWTVIPDFATRHLLSFSHKTLASKIPTFTPPVPGTPAYRKHYAYTFAFVVLGYLLYNMVQSARALPPNFYEILGVAPGVDENGLKIAFRQFAKRNHPDRPDVGPDGAQLFMMVREVFEALKNPVVRFAYDRFGPSVLSWKSCTTQRDFIYHGVLQSSGYHIVSGAALLFWSTIGKPSPVSFWRYLLFSAFLISELTIILAPTGHSTFIFGYLFPNRVTFQHVLFLHQLFLFFSVALSRVAPLFSSPEYDSRTEKAILEQTRALASMADREASIILHADLHSITPSPSKPSPLTKSRATIPLMTPLPSSDTLSFYQSPSISHKMRDLIIEHNLKKDSGPLRSAWEQAVHRGRMLAAALASSSDSAAVDASSSSGSSTAILGAGSSFQAKNFWEVADDVTPVPRVDPGTGVGAGGDPSGSSIIDGSTYYVVDDNAKMGQSSLNANASANASEPLPSPRPSPPRSPSPRRPASPAKKSSKDVLMD</sequence>
<evidence type="ECO:0000256" key="2">
    <source>
        <dbReference type="SAM" id="MobiDB-lite"/>
    </source>
</evidence>
<feature type="compositionally biased region" description="Low complexity" evidence="2">
    <location>
        <begin position="449"/>
        <end position="462"/>
    </location>
</feature>